<dbReference type="InterPro" id="IPR050121">
    <property type="entry name" value="Cytochrome_P450_monoxygenase"/>
</dbReference>
<evidence type="ECO:0000313" key="7">
    <source>
        <dbReference type="EMBL" id="PMD17806.1"/>
    </source>
</evidence>
<keyword evidence="8" id="KW-1185">Reference proteome</keyword>
<dbReference type="GO" id="GO:0020037">
    <property type="term" value="F:heme binding"/>
    <property type="evidence" value="ECO:0007669"/>
    <property type="project" value="InterPro"/>
</dbReference>
<dbReference type="PROSITE" id="PS00086">
    <property type="entry name" value="CYTOCHROME_P450"/>
    <property type="match status" value="1"/>
</dbReference>
<comment type="similarity">
    <text evidence="5">Belongs to the cytochrome P450 family.</text>
</comment>
<dbReference type="InterPro" id="IPR017972">
    <property type="entry name" value="Cyt_P450_CS"/>
</dbReference>
<accession>A0A2J6PV56</accession>
<proteinExistence type="inferred from homology"/>
<feature type="binding site" description="axial binding residue" evidence="4">
    <location>
        <position position="529"/>
    </location>
    <ligand>
        <name>heme</name>
        <dbReference type="ChEBI" id="CHEBI:30413"/>
    </ligand>
    <ligandPart>
        <name>Fe</name>
        <dbReference type="ChEBI" id="CHEBI:18248"/>
    </ligandPart>
</feature>
<comment type="cofactor">
    <cofactor evidence="1 4">
        <name>heme</name>
        <dbReference type="ChEBI" id="CHEBI:30413"/>
    </cofactor>
</comment>
<dbReference type="InterPro" id="IPR036396">
    <property type="entry name" value="Cyt_P450_sf"/>
</dbReference>
<keyword evidence="3 4" id="KW-0408">Iron</keyword>
<dbReference type="OrthoDB" id="1470350at2759"/>
<evidence type="ECO:0000256" key="3">
    <source>
        <dbReference type="ARBA" id="ARBA00023004"/>
    </source>
</evidence>
<dbReference type="STRING" id="1745343.A0A2J6PV56"/>
<dbReference type="Pfam" id="PF00067">
    <property type="entry name" value="p450"/>
    <property type="match status" value="2"/>
</dbReference>
<dbReference type="AlphaFoldDB" id="A0A2J6PV56"/>
<keyword evidence="4 5" id="KW-0349">Heme</keyword>
<keyword evidence="6" id="KW-0812">Transmembrane</keyword>
<feature type="transmembrane region" description="Helical" evidence="6">
    <location>
        <begin position="6"/>
        <end position="25"/>
    </location>
</feature>
<evidence type="ECO:0000256" key="4">
    <source>
        <dbReference type="PIRSR" id="PIRSR602401-1"/>
    </source>
</evidence>
<keyword evidence="5" id="KW-0503">Monooxygenase</keyword>
<dbReference type="GO" id="GO:0016705">
    <property type="term" value="F:oxidoreductase activity, acting on paired donors, with incorporation or reduction of molecular oxygen"/>
    <property type="evidence" value="ECO:0007669"/>
    <property type="project" value="InterPro"/>
</dbReference>
<dbReference type="PRINTS" id="PR00385">
    <property type="entry name" value="P450"/>
</dbReference>
<evidence type="ECO:0000313" key="8">
    <source>
        <dbReference type="Proteomes" id="UP000235672"/>
    </source>
</evidence>
<dbReference type="PRINTS" id="PR00463">
    <property type="entry name" value="EP450I"/>
</dbReference>
<evidence type="ECO:0000256" key="5">
    <source>
        <dbReference type="RuleBase" id="RU000461"/>
    </source>
</evidence>
<protein>
    <submittedName>
        <fullName evidence="7">Cytochrome P450</fullName>
    </submittedName>
</protein>
<keyword evidence="2 4" id="KW-0479">Metal-binding</keyword>
<dbReference type="SUPFAM" id="SSF48264">
    <property type="entry name" value="Cytochrome P450"/>
    <property type="match status" value="1"/>
</dbReference>
<feature type="transmembrane region" description="Helical" evidence="6">
    <location>
        <begin position="244"/>
        <end position="263"/>
    </location>
</feature>
<dbReference type="PANTHER" id="PTHR24305">
    <property type="entry name" value="CYTOCHROME P450"/>
    <property type="match status" value="1"/>
</dbReference>
<dbReference type="Proteomes" id="UP000235672">
    <property type="component" value="Unassembled WGS sequence"/>
</dbReference>
<dbReference type="Gene3D" id="1.10.630.10">
    <property type="entry name" value="Cytochrome P450"/>
    <property type="match status" value="1"/>
</dbReference>
<keyword evidence="5" id="KW-0560">Oxidoreductase</keyword>
<dbReference type="GO" id="GO:0004497">
    <property type="term" value="F:monooxygenase activity"/>
    <property type="evidence" value="ECO:0007669"/>
    <property type="project" value="UniProtKB-KW"/>
</dbReference>
<organism evidence="7 8">
    <name type="scientific">Hyaloscypha hepaticicola</name>
    <dbReference type="NCBI Taxonomy" id="2082293"/>
    <lineage>
        <taxon>Eukaryota</taxon>
        <taxon>Fungi</taxon>
        <taxon>Dikarya</taxon>
        <taxon>Ascomycota</taxon>
        <taxon>Pezizomycotina</taxon>
        <taxon>Leotiomycetes</taxon>
        <taxon>Helotiales</taxon>
        <taxon>Hyaloscyphaceae</taxon>
        <taxon>Hyaloscypha</taxon>
    </lineage>
</organism>
<dbReference type="PANTHER" id="PTHR24305:SF223">
    <property type="entry name" value="CYTOCHROME P450-DIT2"/>
    <property type="match status" value="1"/>
</dbReference>
<dbReference type="InterPro" id="IPR001128">
    <property type="entry name" value="Cyt_P450"/>
</dbReference>
<evidence type="ECO:0000256" key="1">
    <source>
        <dbReference type="ARBA" id="ARBA00001971"/>
    </source>
</evidence>
<evidence type="ECO:0000256" key="2">
    <source>
        <dbReference type="ARBA" id="ARBA00022723"/>
    </source>
</evidence>
<dbReference type="InterPro" id="IPR002401">
    <property type="entry name" value="Cyt_P450_E_grp-I"/>
</dbReference>
<keyword evidence="6" id="KW-0472">Membrane</keyword>
<reference evidence="7 8" key="1">
    <citation type="submission" date="2016-05" db="EMBL/GenBank/DDBJ databases">
        <title>A degradative enzymes factory behind the ericoid mycorrhizal symbiosis.</title>
        <authorList>
            <consortium name="DOE Joint Genome Institute"/>
            <person name="Martino E."/>
            <person name="Morin E."/>
            <person name="Grelet G."/>
            <person name="Kuo A."/>
            <person name="Kohler A."/>
            <person name="Daghino S."/>
            <person name="Barry K."/>
            <person name="Choi C."/>
            <person name="Cichocki N."/>
            <person name="Clum A."/>
            <person name="Copeland A."/>
            <person name="Hainaut M."/>
            <person name="Haridas S."/>
            <person name="Labutti K."/>
            <person name="Lindquist E."/>
            <person name="Lipzen A."/>
            <person name="Khouja H.-R."/>
            <person name="Murat C."/>
            <person name="Ohm R."/>
            <person name="Olson A."/>
            <person name="Spatafora J."/>
            <person name="Veneault-Fourrey C."/>
            <person name="Henrissat B."/>
            <person name="Grigoriev I."/>
            <person name="Martin F."/>
            <person name="Perotto S."/>
        </authorList>
    </citation>
    <scope>NUCLEOTIDE SEQUENCE [LARGE SCALE GENOMIC DNA]</scope>
    <source>
        <strain evidence="7 8">UAMH 7357</strain>
    </source>
</reference>
<sequence>MFALFTWMFIVLPIVFILNNLISLAKNICIARATGTPYVIVPVYAYNRINSILFGRTISRLCNAILCEPSTTSWRSLVGSAWPWKLRHAPFADLGTDTFLTVAPGGIILYTADADVIAQINARGNDFPKATHLYKHVDIYGKNVVSSGGATWRRHRSVTGAAFTEKNNQLVWKETLDITQAMLNSWLRSGNGEKTVRSVADDAMRLSLEVIGRAGLGQMMDQGTGKGDNKRLLPPSHNLTFTEALRFLLAHIFYVIAVPIWFLKNSPFKNLTQCYEAYVEFGKYLEEMVAAKKATTKSKATESSDESLDMDLISQLLKAQKPSDPSSSDSDQTISLSESDVMGNLFMFIIAGHETSANSIHFSIILLALHPPLQRKVQHELSAIFQGRPVSAWSYDVDLKQLFNSLLAAVLNEELRLIGPVIAIPKMVSSTPQRLSINGRDCIFPAETMIRLCVSSVHHNPNFWPAYPPKAYPDPLFPLRNRENDLEEFRPERWTKYPANPLTEPATGTPLYVPPKGAFIPFSDGQRACLGKRFAQIEILAALAVIFSEYSVELEVDEWASDKVVAGMGKREKKVVWEMAEKKARTLLRDKVSSIITLQLRGAQIPVRFVKRGSEKFWDL</sequence>
<dbReference type="EMBL" id="KZ613497">
    <property type="protein sequence ID" value="PMD17806.1"/>
    <property type="molecule type" value="Genomic_DNA"/>
</dbReference>
<keyword evidence="6" id="KW-1133">Transmembrane helix</keyword>
<name>A0A2J6PV56_9HELO</name>
<gene>
    <name evidence="7" type="ORF">NA56DRAFT_751847</name>
</gene>
<dbReference type="GO" id="GO:0005506">
    <property type="term" value="F:iron ion binding"/>
    <property type="evidence" value="ECO:0007669"/>
    <property type="project" value="InterPro"/>
</dbReference>
<evidence type="ECO:0000256" key="6">
    <source>
        <dbReference type="SAM" id="Phobius"/>
    </source>
</evidence>